<evidence type="ECO:0000313" key="2">
    <source>
        <dbReference type="EMBL" id="GBP24817.1"/>
    </source>
</evidence>
<feature type="compositionally biased region" description="Basic and acidic residues" evidence="1">
    <location>
        <begin position="7"/>
        <end position="21"/>
    </location>
</feature>
<keyword evidence="3" id="KW-1185">Reference proteome</keyword>
<dbReference type="Proteomes" id="UP000299102">
    <property type="component" value="Unassembled WGS sequence"/>
</dbReference>
<dbReference type="EMBL" id="BGZK01000166">
    <property type="protein sequence ID" value="GBP24817.1"/>
    <property type="molecule type" value="Genomic_DNA"/>
</dbReference>
<reference evidence="2 3" key="1">
    <citation type="journal article" date="2019" name="Commun. Biol.">
        <title>The bagworm genome reveals a unique fibroin gene that provides high tensile strength.</title>
        <authorList>
            <person name="Kono N."/>
            <person name="Nakamura H."/>
            <person name="Ohtoshi R."/>
            <person name="Tomita M."/>
            <person name="Numata K."/>
            <person name="Arakawa K."/>
        </authorList>
    </citation>
    <scope>NUCLEOTIDE SEQUENCE [LARGE SCALE GENOMIC DNA]</scope>
</reference>
<name>A0A4C1UFC4_EUMVA</name>
<evidence type="ECO:0000313" key="3">
    <source>
        <dbReference type="Proteomes" id="UP000299102"/>
    </source>
</evidence>
<gene>
    <name evidence="2" type="ORF">EVAR_14150_1</name>
</gene>
<feature type="region of interest" description="Disordered" evidence="1">
    <location>
        <begin position="1"/>
        <end position="48"/>
    </location>
</feature>
<sequence length="66" mass="7239">MAKHYEKRSWSKDRQTVEGSRHSGGGGARGVRVVNLARRGSSATAPKPLRSLGAGRWATYAWPNLF</sequence>
<accession>A0A4C1UFC4</accession>
<organism evidence="2 3">
    <name type="scientific">Eumeta variegata</name>
    <name type="common">Bagworm moth</name>
    <name type="synonym">Eumeta japonica</name>
    <dbReference type="NCBI Taxonomy" id="151549"/>
    <lineage>
        <taxon>Eukaryota</taxon>
        <taxon>Metazoa</taxon>
        <taxon>Ecdysozoa</taxon>
        <taxon>Arthropoda</taxon>
        <taxon>Hexapoda</taxon>
        <taxon>Insecta</taxon>
        <taxon>Pterygota</taxon>
        <taxon>Neoptera</taxon>
        <taxon>Endopterygota</taxon>
        <taxon>Lepidoptera</taxon>
        <taxon>Glossata</taxon>
        <taxon>Ditrysia</taxon>
        <taxon>Tineoidea</taxon>
        <taxon>Psychidae</taxon>
        <taxon>Oiketicinae</taxon>
        <taxon>Eumeta</taxon>
    </lineage>
</organism>
<dbReference type="AlphaFoldDB" id="A0A4C1UFC4"/>
<feature type="compositionally biased region" description="Low complexity" evidence="1">
    <location>
        <begin position="30"/>
        <end position="40"/>
    </location>
</feature>
<protein>
    <submittedName>
        <fullName evidence="2">Uncharacterized protein</fullName>
    </submittedName>
</protein>
<comment type="caution">
    <text evidence="2">The sequence shown here is derived from an EMBL/GenBank/DDBJ whole genome shotgun (WGS) entry which is preliminary data.</text>
</comment>
<proteinExistence type="predicted"/>
<evidence type="ECO:0000256" key="1">
    <source>
        <dbReference type="SAM" id="MobiDB-lite"/>
    </source>
</evidence>